<dbReference type="Proteomes" id="UP001268089">
    <property type="component" value="Unassembled WGS sequence"/>
</dbReference>
<dbReference type="InterPro" id="IPR012863">
    <property type="entry name" value="DUF1636"/>
</dbReference>
<proteinExistence type="predicted"/>
<evidence type="ECO:0000313" key="2">
    <source>
        <dbReference type="Proteomes" id="UP001268089"/>
    </source>
</evidence>
<gene>
    <name evidence="1" type="ORF">J2X15_000605</name>
</gene>
<comment type="caution">
    <text evidence="1">The sequence shown here is derived from an EMBL/GenBank/DDBJ whole genome shotgun (WGS) entry which is preliminary data.</text>
</comment>
<accession>A0ABU1ZIH6</accession>
<organism evidence="1 2">
    <name type="scientific">Rhodoferax saidenbachensis</name>
    <dbReference type="NCBI Taxonomy" id="1484693"/>
    <lineage>
        <taxon>Bacteria</taxon>
        <taxon>Pseudomonadati</taxon>
        <taxon>Pseudomonadota</taxon>
        <taxon>Betaproteobacteria</taxon>
        <taxon>Burkholderiales</taxon>
        <taxon>Comamonadaceae</taxon>
        <taxon>Rhodoferax</taxon>
    </lineage>
</organism>
<dbReference type="EMBL" id="JAVDXO010000001">
    <property type="protein sequence ID" value="MDR7305339.1"/>
    <property type="molecule type" value="Genomic_DNA"/>
</dbReference>
<reference evidence="1 2" key="1">
    <citation type="submission" date="2023-07" db="EMBL/GenBank/DDBJ databases">
        <title>Sorghum-associated microbial communities from plants grown in Nebraska, USA.</title>
        <authorList>
            <person name="Schachtman D."/>
        </authorList>
    </citation>
    <scope>NUCLEOTIDE SEQUENCE [LARGE SCALE GENOMIC DNA]</scope>
    <source>
        <strain evidence="1 2">BE308</strain>
    </source>
</reference>
<sequence>MSDTEIIVCTTCRPPGASRELPAAGLALFEAVQDALLECELDTGEHKGLQVRGLACMSGCARACTVTLQAHGKYTYYFGDLTSDTETASQVIVCAQQHLQSADGNLARNARPERLRSGILARLPPLGQSGPGST</sequence>
<name>A0ABU1ZIH6_9BURK</name>
<protein>
    <submittedName>
        <fullName evidence="1">Metal-binding protein</fullName>
    </submittedName>
</protein>
<dbReference type="RefSeq" id="WP_310339393.1">
    <property type="nucleotide sequence ID" value="NZ_JAVDXO010000001.1"/>
</dbReference>
<keyword evidence="2" id="KW-1185">Reference proteome</keyword>
<dbReference type="Pfam" id="PF07845">
    <property type="entry name" value="DUF1636"/>
    <property type="match status" value="1"/>
</dbReference>
<evidence type="ECO:0000313" key="1">
    <source>
        <dbReference type="EMBL" id="MDR7305339.1"/>
    </source>
</evidence>